<dbReference type="AlphaFoldDB" id="A0A6F9XQY9"/>
<proteinExistence type="predicted"/>
<evidence type="ECO:0008006" key="3">
    <source>
        <dbReference type="Google" id="ProtNLM"/>
    </source>
</evidence>
<dbReference type="Proteomes" id="UP000494178">
    <property type="component" value="Unassembled WGS sequence"/>
</dbReference>
<evidence type="ECO:0000313" key="2">
    <source>
        <dbReference type="EMBL" id="GET07693.1"/>
    </source>
</evidence>
<name>A0A6F9XQY9_9LACO</name>
<sequence length="252" mass="28039">MDLQTTLTAAIRYDQNLNANEKLLYSELTARMDQDCLCSLSNQEVATLYHVSLCSVSHWFKSLIDYGLVIVVRAKPRLLKISQTPHKKTTVSPTATAPSAETKKAPTSTISPKRDYLRNPLPTSELRSLFLSSFKDNPALKTTEEVSGNQPPLAHSDDKASYHKENDIKVTDNKAKDSKETFTLATKHKASFNIKAAKTFKVVKLQVKKLGLTKLLYPLLTKLLNKIALAIVNFFNNLLPKKADLTAPLGKL</sequence>
<comment type="caution">
    <text evidence="2">The sequence shown here is derived from an EMBL/GenBank/DDBJ whole genome shotgun (WGS) entry which is preliminary data.</text>
</comment>
<accession>A0A6F9XQY9</accession>
<reference evidence="2" key="1">
    <citation type="submission" date="2019-10" db="EMBL/GenBank/DDBJ databases">
        <title>Lactobacillus agilis SY111 Whole Genome Sequencing Project.</title>
        <authorList>
            <person name="Suzuki S."/>
            <person name="Endo A."/>
            <person name="Maeno S."/>
            <person name="Shiwa Y."/>
            <person name="Matsutani M."/>
            <person name="Kajikawa A."/>
        </authorList>
    </citation>
    <scope>NUCLEOTIDE SEQUENCE</scope>
    <source>
        <strain evidence="2">SY111</strain>
    </source>
</reference>
<feature type="region of interest" description="Disordered" evidence="1">
    <location>
        <begin position="85"/>
        <end position="117"/>
    </location>
</feature>
<protein>
    <recommendedName>
        <fullName evidence="3">Helix-turn-helix domain-containing protein</fullName>
    </recommendedName>
</protein>
<organism evidence="2">
    <name type="scientific">Ligilactobacillus agilis</name>
    <dbReference type="NCBI Taxonomy" id="1601"/>
    <lineage>
        <taxon>Bacteria</taxon>
        <taxon>Bacillati</taxon>
        <taxon>Bacillota</taxon>
        <taxon>Bacilli</taxon>
        <taxon>Lactobacillales</taxon>
        <taxon>Lactobacillaceae</taxon>
        <taxon>Ligilactobacillus</taxon>
    </lineage>
</organism>
<dbReference type="EMBL" id="BLAN01000034">
    <property type="protein sequence ID" value="GET07693.1"/>
    <property type="molecule type" value="Genomic_DNA"/>
</dbReference>
<dbReference type="RefSeq" id="WP_172585581.1">
    <property type="nucleotide sequence ID" value="NZ_BLAN01000034.1"/>
</dbReference>
<feature type="compositionally biased region" description="Low complexity" evidence="1">
    <location>
        <begin position="90"/>
        <end position="100"/>
    </location>
</feature>
<evidence type="ECO:0000256" key="1">
    <source>
        <dbReference type="SAM" id="MobiDB-lite"/>
    </source>
</evidence>
<feature type="region of interest" description="Disordered" evidence="1">
    <location>
        <begin position="142"/>
        <end position="162"/>
    </location>
</feature>
<gene>
    <name evidence="2" type="ORF">SY111_03170</name>
</gene>